<evidence type="ECO:0000313" key="2">
    <source>
        <dbReference type="EMBL" id="GEE01188.1"/>
    </source>
</evidence>
<dbReference type="AlphaFoldDB" id="A0A7I9V735"/>
<keyword evidence="1" id="KW-1133">Transmembrane helix</keyword>
<feature type="transmembrane region" description="Helical" evidence="1">
    <location>
        <begin position="55"/>
        <end position="79"/>
    </location>
</feature>
<organism evidence="2 3">
    <name type="scientific">Gordonia spumicola</name>
    <dbReference type="NCBI Taxonomy" id="589161"/>
    <lineage>
        <taxon>Bacteria</taxon>
        <taxon>Bacillati</taxon>
        <taxon>Actinomycetota</taxon>
        <taxon>Actinomycetes</taxon>
        <taxon>Mycobacteriales</taxon>
        <taxon>Gordoniaceae</taxon>
        <taxon>Gordonia</taxon>
    </lineage>
</organism>
<accession>A0A7I9V735</accession>
<keyword evidence="1" id="KW-0812">Transmembrane</keyword>
<reference evidence="3" key="1">
    <citation type="submission" date="2019-06" db="EMBL/GenBank/DDBJ databases">
        <title>Gordonia isolated from sludge of a wastewater treatment plant.</title>
        <authorList>
            <person name="Tamura T."/>
            <person name="Aoyama K."/>
            <person name="Kang Y."/>
            <person name="Saito S."/>
            <person name="Akiyama N."/>
            <person name="Yazawa K."/>
            <person name="Gonoi T."/>
            <person name="Mikami Y."/>
        </authorList>
    </citation>
    <scope>NUCLEOTIDE SEQUENCE [LARGE SCALE GENOMIC DNA]</scope>
    <source>
        <strain evidence="3">NBRC 107696</strain>
    </source>
</reference>
<name>A0A7I9V735_9ACTN</name>
<keyword evidence="3" id="KW-1185">Reference proteome</keyword>
<evidence type="ECO:0000313" key="3">
    <source>
        <dbReference type="Proteomes" id="UP000444960"/>
    </source>
</evidence>
<gene>
    <name evidence="2" type="ORF">nbrc107696_16340</name>
</gene>
<feature type="transmembrane region" description="Helical" evidence="1">
    <location>
        <begin position="23"/>
        <end position="43"/>
    </location>
</feature>
<dbReference type="RefSeq" id="WP_161895012.1">
    <property type="nucleotide sequence ID" value="NZ_BJOV01000003.1"/>
</dbReference>
<proteinExistence type="predicted"/>
<evidence type="ECO:0000256" key="1">
    <source>
        <dbReference type="SAM" id="Phobius"/>
    </source>
</evidence>
<dbReference type="Proteomes" id="UP000444960">
    <property type="component" value="Unassembled WGS sequence"/>
</dbReference>
<comment type="caution">
    <text evidence="2">The sequence shown here is derived from an EMBL/GenBank/DDBJ whole genome shotgun (WGS) entry which is preliminary data.</text>
</comment>
<keyword evidence="1" id="KW-0472">Membrane</keyword>
<dbReference type="EMBL" id="BJOV01000003">
    <property type="protein sequence ID" value="GEE01188.1"/>
    <property type="molecule type" value="Genomic_DNA"/>
</dbReference>
<protein>
    <submittedName>
        <fullName evidence="2">Uncharacterized protein</fullName>
    </submittedName>
</protein>
<sequence>MTDWSAVDNAVFVRQLRSRARRFAFYGAIPAALAVIMLLGSAVSQGTVSISAAPAYLIGYIVGRMVLIGIPATVAVLLFRKRRSLLAQARRLEDADEPRPTAPTARG</sequence>